<dbReference type="EMBL" id="JRMB01000002">
    <property type="protein sequence ID" value="KGF63926.1"/>
    <property type="molecule type" value="Genomic_DNA"/>
</dbReference>
<comment type="caution">
    <text evidence="1">The sequence shown here is derived from an EMBL/GenBank/DDBJ whole genome shotgun (WGS) entry which is preliminary data.</text>
</comment>
<dbReference type="AlphaFoldDB" id="A0A9X0EDT6"/>
<proteinExistence type="predicted"/>
<evidence type="ECO:0000313" key="1">
    <source>
        <dbReference type="EMBL" id="KGF63926.1"/>
    </source>
</evidence>
<dbReference type="Proteomes" id="UP000029719">
    <property type="component" value="Unassembled WGS sequence"/>
</dbReference>
<sequence>MTTSWAIGQYFRIDHAWRTSFEPYGQRFRQRLIREFVAFASQRFQPLCNQVQAQTWKRVTV</sequence>
<reference evidence="1 2" key="1">
    <citation type="submission" date="2014-09" db="EMBL/GenBank/DDBJ databases">
        <title>Genome sequence of Pseudomonas lutea strain DSM 17257T.</title>
        <authorList>
            <person name="Kwak Y."/>
            <person name="Shin J.-H."/>
        </authorList>
    </citation>
    <scope>NUCLEOTIDE SEQUENCE [LARGE SCALE GENOMIC DNA]</scope>
    <source>
        <strain evidence="1 2">DSM 17257</strain>
    </source>
</reference>
<accession>A0A9X0EDT6</accession>
<protein>
    <submittedName>
        <fullName evidence="1">Uncharacterized protein</fullName>
    </submittedName>
</protein>
<evidence type="ECO:0000313" key="2">
    <source>
        <dbReference type="Proteomes" id="UP000029719"/>
    </source>
</evidence>
<gene>
    <name evidence="1" type="ORF">LT42_18770</name>
</gene>
<organism evidence="1 2">
    <name type="scientific">Pseudomonas lutea</name>
    <dbReference type="NCBI Taxonomy" id="243924"/>
    <lineage>
        <taxon>Bacteria</taxon>
        <taxon>Pseudomonadati</taxon>
        <taxon>Pseudomonadota</taxon>
        <taxon>Gammaproteobacteria</taxon>
        <taxon>Pseudomonadales</taxon>
        <taxon>Pseudomonadaceae</taxon>
        <taxon>Pseudomonas</taxon>
    </lineage>
</organism>
<name>A0A9X0EDT6_9PSED</name>